<keyword evidence="8" id="KW-1185">Reference proteome</keyword>
<name>A0AAD2FTN8_9STRA</name>
<evidence type="ECO:0000313" key="8">
    <source>
        <dbReference type="Proteomes" id="UP001295423"/>
    </source>
</evidence>
<dbReference type="PANTHER" id="PTHR10015">
    <property type="entry name" value="HEAT SHOCK TRANSCRIPTION FACTOR"/>
    <property type="match status" value="1"/>
</dbReference>
<feature type="compositionally biased region" description="Low complexity" evidence="5">
    <location>
        <begin position="35"/>
        <end position="46"/>
    </location>
</feature>
<dbReference type="FunFam" id="1.10.10.10:FF:000479">
    <property type="entry name" value="Predicted protein"/>
    <property type="match status" value="2"/>
</dbReference>
<accession>A0AAD2FTN8</accession>
<gene>
    <name evidence="7" type="ORF">CYCCA115_LOCUS13921</name>
</gene>
<dbReference type="Proteomes" id="UP001295423">
    <property type="component" value="Unassembled WGS sequence"/>
</dbReference>
<dbReference type="GO" id="GO:0043565">
    <property type="term" value="F:sequence-specific DNA binding"/>
    <property type="evidence" value="ECO:0007669"/>
    <property type="project" value="InterPro"/>
</dbReference>
<evidence type="ECO:0000256" key="4">
    <source>
        <dbReference type="RuleBase" id="RU004020"/>
    </source>
</evidence>
<evidence type="ECO:0000259" key="6">
    <source>
        <dbReference type="SMART" id="SM00415"/>
    </source>
</evidence>
<evidence type="ECO:0000313" key="7">
    <source>
        <dbReference type="EMBL" id="CAJ1953212.1"/>
    </source>
</evidence>
<dbReference type="SMART" id="SM00415">
    <property type="entry name" value="HSF"/>
    <property type="match status" value="2"/>
</dbReference>
<comment type="subcellular location">
    <subcellularLocation>
        <location evidence="1">Nucleus</location>
    </subcellularLocation>
</comment>
<dbReference type="EMBL" id="CAKOGP040001824">
    <property type="protein sequence ID" value="CAJ1953212.1"/>
    <property type="molecule type" value="Genomic_DNA"/>
</dbReference>
<proteinExistence type="inferred from homology"/>
<evidence type="ECO:0000256" key="2">
    <source>
        <dbReference type="ARBA" id="ARBA00023125"/>
    </source>
</evidence>
<evidence type="ECO:0000256" key="5">
    <source>
        <dbReference type="SAM" id="MobiDB-lite"/>
    </source>
</evidence>
<feature type="domain" description="HSF-type DNA-binding" evidence="6">
    <location>
        <begin position="341"/>
        <end position="439"/>
    </location>
</feature>
<evidence type="ECO:0000256" key="1">
    <source>
        <dbReference type="ARBA" id="ARBA00004123"/>
    </source>
</evidence>
<feature type="domain" description="HSF-type DNA-binding" evidence="6">
    <location>
        <begin position="66"/>
        <end position="164"/>
    </location>
</feature>
<dbReference type="GO" id="GO:0005634">
    <property type="term" value="C:nucleus"/>
    <property type="evidence" value="ECO:0007669"/>
    <property type="project" value="UniProtKB-SubCell"/>
</dbReference>
<keyword evidence="3" id="KW-0539">Nucleus</keyword>
<comment type="caution">
    <text evidence="7">The sequence shown here is derived from an EMBL/GenBank/DDBJ whole genome shotgun (WGS) entry which is preliminary data.</text>
</comment>
<dbReference type="PANTHER" id="PTHR10015:SF206">
    <property type="entry name" value="HSF-TYPE DNA-BINDING DOMAIN-CONTAINING PROTEIN"/>
    <property type="match status" value="1"/>
</dbReference>
<protein>
    <recommendedName>
        <fullName evidence="6">HSF-type DNA-binding domain-containing protein</fullName>
    </recommendedName>
</protein>
<dbReference type="AlphaFoldDB" id="A0AAD2FTN8"/>
<comment type="similarity">
    <text evidence="4">Belongs to the HSF family.</text>
</comment>
<dbReference type="GO" id="GO:0003700">
    <property type="term" value="F:DNA-binding transcription factor activity"/>
    <property type="evidence" value="ECO:0007669"/>
    <property type="project" value="InterPro"/>
</dbReference>
<dbReference type="Gene3D" id="1.10.10.10">
    <property type="entry name" value="Winged helix-like DNA-binding domain superfamily/Winged helix DNA-binding domain"/>
    <property type="match status" value="2"/>
</dbReference>
<dbReference type="Pfam" id="PF00447">
    <property type="entry name" value="HSF_DNA-bind"/>
    <property type="match status" value="2"/>
</dbReference>
<dbReference type="InterPro" id="IPR036388">
    <property type="entry name" value="WH-like_DNA-bd_sf"/>
</dbReference>
<organism evidence="7 8">
    <name type="scientific">Cylindrotheca closterium</name>
    <dbReference type="NCBI Taxonomy" id="2856"/>
    <lineage>
        <taxon>Eukaryota</taxon>
        <taxon>Sar</taxon>
        <taxon>Stramenopiles</taxon>
        <taxon>Ochrophyta</taxon>
        <taxon>Bacillariophyta</taxon>
        <taxon>Bacillariophyceae</taxon>
        <taxon>Bacillariophycidae</taxon>
        <taxon>Bacillariales</taxon>
        <taxon>Bacillariaceae</taxon>
        <taxon>Cylindrotheca</taxon>
    </lineage>
</organism>
<dbReference type="InterPro" id="IPR036390">
    <property type="entry name" value="WH_DNA-bd_sf"/>
</dbReference>
<feature type="region of interest" description="Disordered" evidence="5">
    <location>
        <begin position="32"/>
        <end position="55"/>
    </location>
</feature>
<sequence>MSVVQQAQAPARIATNDMYLSMEEMYFSPHHALEQHQQQQQQQQQHKPVATSLHQPQDIMGGDAAARSSFPEKLHGLIMDAETMGFQDVVSWQDSGKSFKVHKPQIFQNDIIPKYFKPIKYTSFQRQLSIYGFQRIRTGWNTGGYEHPYFTRENPTTCKNIRRHQKPTIFASKPTAVIPVPVASTSSPPLYARSQSPMTSIDEDLFNMYGEDVDPIDAALAQMKNEINIEHHDFEPLPLGSTCLPRVSSHNSMMMMNHHHHPAAAAQHPQSHHAGHHQAHYHNDDQFMLDKLQSVFQEDMLHEHHHHHHGTCAPANVIENPLKAVETQAVAQQTNNNNNNKGAFFPAKLHQLLDDAERMNFRHIVSWVDNGRAFQIHDQKEFVGKIMSIYFDQSKFASFRRQLNLYGFNRTRTNNNKNMYFHENFVQGNSELCEQMVRRCSGGASNPKPTPTVASFAA</sequence>
<dbReference type="SUPFAM" id="SSF46785">
    <property type="entry name" value="Winged helix' DNA-binding domain"/>
    <property type="match status" value="2"/>
</dbReference>
<dbReference type="InterPro" id="IPR000232">
    <property type="entry name" value="HSF_DNA-bd"/>
</dbReference>
<keyword evidence="2" id="KW-0238">DNA-binding</keyword>
<evidence type="ECO:0000256" key="3">
    <source>
        <dbReference type="ARBA" id="ARBA00023242"/>
    </source>
</evidence>
<reference evidence="7" key="1">
    <citation type="submission" date="2023-08" db="EMBL/GenBank/DDBJ databases">
        <authorList>
            <person name="Audoor S."/>
            <person name="Bilcke G."/>
        </authorList>
    </citation>
    <scope>NUCLEOTIDE SEQUENCE</scope>
</reference>